<reference evidence="1" key="1">
    <citation type="submission" date="2009-10" db="EMBL/GenBank/DDBJ databases">
        <authorList>
            <person name="Weinstock G."/>
            <person name="Sodergren E."/>
            <person name="Clifton S."/>
            <person name="Fulton L."/>
            <person name="Fulton B."/>
            <person name="Courtney L."/>
            <person name="Fronick C."/>
            <person name="Harrison M."/>
            <person name="Strong C."/>
            <person name="Farmer C."/>
            <person name="Delahaunty K."/>
            <person name="Markovic C."/>
            <person name="Hall O."/>
            <person name="Minx P."/>
            <person name="Tomlinson C."/>
            <person name="Mitreva M."/>
            <person name="Nelson J."/>
            <person name="Hou S."/>
            <person name="Wollam A."/>
            <person name="Pepin K.H."/>
            <person name="Johnson M."/>
            <person name="Bhonagiri V."/>
            <person name="Nash W.E."/>
            <person name="Warren W."/>
            <person name="Chinwalla A."/>
            <person name="Mardis E.R."/>
            <person name="Wilson R.K."/>
        </authorList>
    </citation>
    <scope>NUCLEOTIDE SEQUENCE [LARGE SCALE GENOMIC DNA]</scope>
    <source>
        <strain evidence="1">ATCC 700122</strain>
    </source>
</reference>
<evidence type="ECO:0000313" key="2">
    <source>
        <dbReference type="Proteomes" id="UP000006001"/>
    </source>
</evidence>
<organism evidence="1 2">
    <name type="scientific">Slackia exigua (strain ATCC 700122 / DSM 15923 / CIP 105133 / JCM 11022 / KCTC 5966 / S-7)</name>
    <dbReference type="NCBI Taxonomy" id="649764"/>
    <lineage>
        <taxon>Bacteria</taxon>
        <taxon>Bacillati</taxon>
        <taxon>Actinomycetota</taxon>
        <taxon>Coriobacteriia</taxon>
        <taxon>Eggerthellales</taxon>
        <taxon>Eggerthellaceae</taxon>
        <taxon>Slackia</taxon>
    </lineage>
</organism>
<dbReference type="EMBL" id="ACUX02000006">
    <property type="protein sequence ID" value="EEZ61412.1"/>
    <property type="molecule type" value="Genomic_DNA"/>
</dbReference>
<dbReference type="RefSeq" id="WP_006362000.1">
    <property type="nucleotide sequence ID" value="NZ_GG700630.1"/>
</dbReference>
<proteinExistence type="predicted"/>
<evidence type="ECO:0000313" key="1">
    <source>
        <dbReference type="EMBL" id="EEZ61412.1"/>
    </source>
</evidence>
<dbReference type="HOGENOM" id="CLU_2398015_0_0_11"/>
<accession>D0WFZ9</accession>
<name>D0WFZ9_SLAES</name>
<sequence length="93" mass="10532">MDDAQMRGSTLTPEQEAELHDKDVKRANFCLNLCPGCRAARKKQHGFWYQAVRASDDKLCPWCSSYARAVGKRAYEPVSDEEIDAIPGLEKTR</sequence>
<keyword evidence="2" id="KW-1185">Reference proteome</keyword>
<dbReference type="AlphaFoldDB" id="D0WFZ9"/>
<dbReference type="eggNOG" id="ENOG50324QJ">
    <property type="taxonomic scope" value="Bacteria"/>
</dbReference>
<dbReference type="GeneID" id="85007340"/>
<comment type="caution">
    <text evidence="1">The sequence shown here is derived from an EMBL/GenBank/DDBJ whole genome shotgun (WGS) entry which is preliminary data.</text>
</comment>
<gene>
    <name evidence="1" type="ORF">HMPREF0762_00749</name>
</gene>
<dbReference type="Proteomes" id="UP000006001">
    <property type="component" value="Unassembled WGS sequence"/>
</dbReference>
<protein>
    <submittedName>
        <fullName evidence="1">Uncharacterized protein</fullName>
    </submittedName>
</protein>
<dbReference type="STRING" id="649764.HMPREF0762_00749"/>